<sequence length="233" mass="24029">MLTLIVWACRPSSEEDGTTRSDASLEEPSPSVPPEEGGATAGPEADPSDGDAEVGDDPEASPSAGEGTGEAVEAGGSGGSGGSGGAEGGSGAGAAAPEKPEDLCRPQDVVVTFDFAKKDKEVYGAGEQPGFEVTVVNTSDQTCTVDVGGEALEVRIHSGDDRIFSTADCAEGESDRRQLERGVPHEITVDWDRTRSFTDCRDDVVNAKPGWYRANLHGGLAGDTSQLVFQIKA</sequence>
<evidence type="ECO:0008006" key="4">
    <source>
        <dbReference type="Google" id="ProtNLM"/>
    </source>
</evidence>
<evidence type="ECO:0000256" key="1">
    <source>
        <dbReference type="SAM" id="MobiDB-lite"/>
    </source>
</evidence>
<feature type="region of interest" description="Disordered" evidence="1">
    <location>
        <begin position="1"/>
        <end position="105"/>
    </location>
</feature>
<dbReference type="EMBL" id="JACHJO010000008">
    <property type="protein sequence ID" value="MBB6120905.1"/>
    <property type="molecule type" value="Genomic_DNA"/>
</dbReference>
<protein>
    <recommendedName>
        <fullName evidence="4">DUF4232 domain-containing protein</fullName>
    </recommendedName>
</protein>
<evidence type="ECO:0000313" key="3">
    <source>
        <dbReference type="Proteomes" id="UP000536604"/>
    </source>
</evidence>
<dbReference type="AlphaFoldDB" id="A0A841IWM3"/>
<reference evidence="2 3" key="1">
    <citation type="submission" date="2020-08" db="EMBL/GenBank/DDBJ databases">
        <title>Genomic Encyclopedia of Type Strains, Phase III (KMG-III): the genomes of soil and plant-associated and newly described type strains.</title>
        <authorList>
            <person name="Whitman W."/>
        </authorList>
    </citation>
    <scope>NUCLEOTIDE SEQUENCE [LARGE SCALE GENOMIC DNA]</scope>
    <source>
        <strain evidence="2 3">CECT 8712</strain>
    </source>
</reference>
<comment type="caution">
    <text evidence="2">The sequence shown here is derived from an EMBL/GenBank/DDBJ whole genome shotgun (WGS) entry which is preliminary data.</text>
</comment>
<keyword evidence="3" id="KW-1185">Reference proteome</keyword>
<organism evidence="2 3">
    <name type="scientific">Nocardiopsis algeriensis</name>
    <dbReference type="NCBI Taxonomy" id="1478215"/>
    <lineage>
        <taxon>Bacteria</taxon>
        <taxon>Bacillati</taxon>
        <taxon>Actinomycetota</taxon>
        <taxon>Actinomycetes</taxon>
        <taxon>Streptosporangiales</taxon>
        <taxon>Nocardiopsidaceae</taxon>
        <taxon>Nocardiopsis</taxon>
    </lineage>
</organism>
<feature type="compositionally biased region" description="Gly residues" evidence="1">
    <location>
        <begin position="75"/>
        <end position="92"/>
    </location>
</feature>
<proteinExistence type="predicted"/>
<evidence type="ECO:0000313" key="2">
    <source>
        <dbReference type="EMBL" id="MBB6120905.1"/>
    </source>
</evidence>
<feature type="compositionally biased region" description="Low complexity" evidence="1">
    <location>
        <begin position="63"/>
        <end position="74"/>
    </location>
</feature>
<name>A0A841IWM3_9ACTN</name>
<feature type="compositionally biased region" description="Acidic residues" evidence="1">
    <location>
        <begin position="46"/>
        <end position="59"/>
    </location>
</feature>
<gene>
    <name evidence="2" type="ORF">FHS13_002866</name>
</gene>
<dbReference type="Proteomes" id="UP000536604">
    <property type="component" value="Unassembled WGS sequence"/>
</dbReference>
<accession>A0A841IWM3</accession>